<keyword evidence="3" id="KW-1185">Reference proteome</keyword>
<dbReference type="EMBL" id="CAJOBZ010000023">
    <property type="protein sequence ID" value="CAF4870356.1"/>
    <property type="molecule type" value="Genomic_DNA"/>
</dbReference>
<dbReference type="Proteomes" id="UP000663880">
    <property type="component" value="Unassembled WGS sequence"/>
</dbReference>
<proteinExistence type="predicted"/>
<gene>
    <name evidence="2" type="ORF">PMACD_LOCUS8703</name>
</gene>
<comment type="caution">
    <text evidence="2">The sequence shown here is derived from an EMBL/GenBank/DDBJ whole genome shotgun (WGS) entry which is preliminary data.</text>
</comment>
<evidence type="ECO:0000313" key="3">
    <source>
        <dbReference type="Proteomes" id="UP000663880"/>
    </source>
</evidence>
<dbReference type="AlphaFoldDB" id="A0A821T4X1"/>
<reference evidence="2" key="1">
    <citation type="submission" date="2021-02" db="EMBL/GenBank/DDBJ databases">
        <authorList>
            <person name="Steward A R."/>
        </authorList>
    </citation>
    <scope>NUCLEOTIDE SEQUENCE</scope>
</reference>
<evidence type="ECO:0000313" key="2">
    <source>
        <dbReference type="EMBL" id="CAF4870356.1"/>
    </source>
</evidence>
<sequence>MEQLKRRASAGKGGGRHVGESPPAALALRSSALPGPWLSPPRGVSLTECVAHPRDTEVPDLWIGPFATFDNPAPCFSPSCISISAKSAFAARDRRLLPPLFMLSLWCGEYLCCTDEYRIICALEFVDITNDLWFFREGK</sequence>
<name>A0A821T4X1_9NEOP</name>
<feature type="region of interest" description="Disordered" evidence="1">
    <location>
        <begin position="1"/>
        <end position="22"/>
    </location>
</feature>
<dbReference type="OrthoDB" id="6931265at2759"/>
<accession>A0A821T4X1</accession>
<evidence type="ECO:0000256" key="1">
    <source>
        <dbReference type="SAM" id="MobiDB-lite"/>
    </source>
</evidence>
<organism evidence="2 3">
    <name type="scientific">Pieris macdunnoughi</name>
    <dbReference type="NCBI Taxonomy" id="345717"/>
    <lineage>
        <taxon>Eukaryota</taxon>
        <taxon>Metazoa</taxon>
        <taxon>Ecdysozoa</taxon>
        <taxon>Arthropoda</taxon>
        <taxon>Hexapoda</taxon>
        <taxon>Insecta</taxon>
        <taxon>Pterygota</taxon>
        <taxon>Neoptera</taxon>
        <taxon>Endopterygota</taxon>
        <taxon>Lepidoptera</taxon>
        <taxon>Glossata</taxon>
        <taxon>Ditrysia</taxon>
        <taxon>Papilionoidea</taxon>
        <taxon>Pieridae</taxon>
        <taxon>Pierinae</taxon>
        <taxon>Pieris</taxon>
    </lineage>
</organism>
<protein>
    <submittedName>
        <fullName evidence="2">Uncharacterized protein</fullName>
    </submittedName>
</protein>